<evidence type="ECO:0000256" key="7">
    <source>
        <dbReference type="ARBA" id="ARBA00023065"/>
    </source>
</evidence>
<evidence type="ECO:0000256" key="12">
    <source>
        <dbReference type="RuleBase" id="RU000679"/>
    </source>
</evidence>
<dbReference type="PRINTS" id="PR01078">
    <property type="entry name" value="AMINACHANNEL"/>
</dbReference>
<evidence type="ECO:0000256" key="2">
    <source>
        <dbReference type="ARBA" id="ARBA00022448"/>
    </source>
</evidence>
<evidence type="ECO:0000256" key="9">
    <source>
        <dbReference type="ARBA" id="ARBA00023180"/>
    </source>
</evidence>
<comment type="similarity">
    <text evidence="12">Belongs to the amiloride-sensitive sodium channel (TC 1.A.6) family.</text>
</comment>
<dbReference type="AlphaFoldDB" id="R7TVU8"/>
<evidence type="ECO:0000256" key="4">
    <source>
        <dbReference type="ARBA" id="ARBA00022692"/>
    </source>
</evidence>
<dbReference type="FunFam" id="1.10.287.770:FF:000001">
    <property type="entry name" value="Acid-sensing ion channel subunit 1"/>
    <property type="match status" value="1"/>
</dbReference>
<comment type="subcellular location">
    <subcellularLocation>
        <location evidence="1">Membrane</location>
        <topology evidence="1">Multi-pass membrane protein</topology>
    </subcellularLocation>
</comment>
<dbReference type="STRING" id="283909.R7TVU8"/>
<dbReference type="EMBL" id="KB309069">
    <property type="protein sequence ID" value="ELT95596.1"/>
    <property type="molecule type" value="Genomic_DNA"/>
</dbReference>
<dbReference type="OMA" id="METDFEM"/>
<name>R7TVU8_CAPTE</name>
<dbReference type="HOGENOM" id="CLU_2051854_0_0_1"/>
<dbReference type="Proteomes" id="UP000014760">
    <property type="component" value="Unassembled WGS sequence"/>
</dbReference>
<keyword evidence="15" id="KW-1185">Reference proteome</keyword>
<dbReference type="PANTHER" id="PTHR11690">
    <property type="entry name" value="AMILORIDE-SENSITIVE SODIUM CHANNEL-RELATED"/>
    <property type="match status" value="1"/>
</dbReference>
<dbReference type="InterPro" id="IPR001873">
    <property type="entry name" value="ENaC"/>
</dbReference>
<gene>
    <name evidence="13" type="ORF">CAPTEDRAFT_218968</name>
</gene>
<keyword evidence="2 12" id="KW-0813">Transport</keyword>
<keyword evidence="7 12" id="KW-0406">Ion transport</keyword>
<evidence type="ECO:0000256" key="3">
    <source>
        <dbReference type="ARBA" id="ARBA00022461"/>
    </source>
</evidence>
<dbReference type="EnsemblMetazoa" id="CapteT218968">
    <property type="protein sequence ID" value="CapteP218968"/>
    <property type="gene ID" value="CapteG218968"/>
</dbReference>
<evidence type="ECO:0000256" key="6">
    <source>
        <dbReference type="ARBA" id="ARBA00023053"/>
    </source>
</evidence>
<keyword evidence="5" id="KW-1133">Transmembrane helix</keyword>
<dbReference type="Pfam" id="PF00858">
    <property type="entry name" value="ASC"/>
    <property type="match status" value="1"/>
</dbReference>
<reference evidence="13 15" key="2">
    <citation type="journal article" date="2013" name="Nature">
        <title>Insights into bilaterian evolution from three spiralian genomes.</title>
        <authorList>
            <person name="Simakov O."/>
            <person name="Marletaz F."/>
            <person name="Cho S.J."/>
            <person name="Edsinger-Gonzales E."/>
            <person name="Havlak P."/>
            <person name="Hellsten U."/>
            <person name="Kuo D.H."/>
            <person name="Larsson T."/>
            <person name="Lv J."/>
            <person name="Arendt D."/>
            <person name="Savage R."/>
            <person name="Osoegawa K."/>
            <person name="de Jong P."/>
            <person name="Grimwood J."/>
            <person name="Chapman J.A."/>
            <person name="Shapiro H."/>
            <person name="Aerts A."/>
            <person name="Otillar R.P."/>
            <person name="Terry A.Y."/>
            <person name="Boore J.L."/>
            <person name="Grigoriev I.V."/>
            <person name="Lindberg D.R."/>
            <person name="Seaver E.C."/>
            <person name="Weisblat D.A."/>
            <person name="Putnam N.H."/>
            <person name="Rokhsar D.S."/>
        </authorList>
    </citation>
    <scope>NUCLEOTIDE SEQUENCE</scope>
    <source>
        <strain evidence="13 15">I ESC-2004</strain>
    </source>
</reference>
<evidence type="ECO:0000313" key="15">
    <source>
        <dbReference type="Proteomes" id="UP000014760"/>
    </source>
</evidence>
<reference evidence="15" key="1">
    <citation type="submission" date="2012-12" db="EMBL/GenBank/DDBJ databases">
        <authorList>
            <person name="Hellsten U."/>
            <person name="Grimwood J."/>
            <person name="Chapman J.A."/>
            <person name="Shapiro H."/>
            <person name="Aerts A."/>
            <person name="Otillar R.P."/>
            <person name="Terry A.Y."/>
            <person name="Boore J.L."/>
            <person name="Simakov O."/>
            <person name="Marletaz F."/>
            <person name="Cho S.-J."/>
            <person name="Edsinger-Gonzales E."/>
            <person name="Havlak P."/>
            <person name="Kuo D.-H."/>
            <person name="Larsson T."/>
            <person name="Lv J."/>
            <person name="Arendt D."/>
            <person name="Savage R."/>
            <person name="Osoegawa K."/>
            <person name="de Jong P."/>
            <person name="Lindberg D.R."/>
            <person name="Seaver E.C."/>
            <person name="Weisblat D.A."/>
            <person name="Putnam N.H."/>
            <person name="Grigoriev I.V."/>
            <person name="Rokhsar D.S."/>
        </authorList>
    </citation>
    <scope>NUCLEOTIDE SEQUENCE</scope>
    <source>
        <strain evidence="15">I ESC-2004</strain>
    </source>
</reference>
<dbReference type="Gene3D" id="1.10.287.770">
    <property type="entry name" value="YojJ-like"/>
    <property type="match status" value="1"/>
</dbReference>
<evidence type="ECO:0000313" key="13">
    <source>
        <dbReference type="EMBL" id="ELT95596.1"/>
    </source>
</evidence>
<evidence type="ECO:0000256" key="8">
    <source>
        <dbReference type="ARBA" id="ARBA00023136"/>
    </source>
</evidence>
<dbReference type="EMBL" id="AMQN01028521">
    <property type="status" value="NOT_ANNOTATED_CDS"/>
    <property type="molecule type" value="Genomic_DNA"/>
</dbReference>
<keyword evidence="10 12" id="KW-0739">Sodium transport</keyword>
<dbReference type="GO" id="GO:0005886">
    <property type="term" value="C:plasma membrane"/>
    <property type="evidence" value="ECO:0007669"/>
    <property type="project" value="TreeGrafter"/>
</dbReference>
<keyword evidence="4 12" id="KW-0812">Transmembrane</keyword>
<evidence type="ECO:0000256" key="11">
    <source>
        <dbReference type="ARBA" id="ARBA00023303"/>
    </source>
</evidence>
<proteinExistence type="inferred from homology"/>
<dbReference type="GO" id="GO:0015280">
    <property type="term" value="F:ligand-gated sodium channel activity"/>
    <property type="evidence" value="ECO:0007669"/>
    <property type="project" value="TreeGrafter"/>
</dbReference>
<evidence type="ECO:0000313" key="14">
    <source>
        <dbReference type="EnsemblMetazoa" id="CapteP218968"/>
    </source>
</evidence>
<dbReference type="OrthoDB" id="6502088at2759"/>
<organism evidence="13">
    <name type="scientific">Capitella teleta</name>
    <name type="common">Polychaete worm</name>
    <dbReference type="NCBI Taxonomy" id="283909"/>
    <lineage>
        <taxon>Eukaryota</taxon>
        <taxon>Metazoa</taxon>
        <taxon>Spiralia</taxon>
        <taxon>Lophotrochozoa</taxon>
        <taxon>Annelida</taxon>
        <taxon>Polychaeta</taxon>
        <taxon>Sedentaria</taxon>
        <taxon>Scolecida</taxon>
        <taxon>Capitellidae</taxon>
        <taxon>Capitella</taxon>
    </lineage>
</organism>
<sequence>MEDITMEFESISGTADVSSRIGDKDILLYQQFMELHQRMEDFVSESKINSKFVTDNFMRLDVFMRELSYEQITQQPAYDVIKLLGDIGGSLGLFLGASVLTIFELIDAFLHHALRLACRR</sequence>
<keyword evidence="11 12" id="KW-0407">Ion channel</keyword>
<evidence type="ECO:0000256" key="1">
    <source>
        <dbReference type="ARBA" id="ARBA00004141"/>
    </source>
</evidence>
<keyword evidence="8" id="KW-0472">Membrane</keyword>
<keyword evidence="9" id="KW-0325">Glycoprotein</keyword>
<protein>
    <submittedName>
        <fullName evidence="13 14">Uncharacterized protein</fullName>
    </submittedName>
</protein>
<keyword evidence="6" id="KW-0915">Sodium</keyword>
<evidence type="ECO:0000256" key="5">
    <source>
        <dbReference type="ARBA" id="ARBA00022989"/>
    </source>
</evidence>
<evidence type="ECO:0000256" key="10">
    <source>
        <dbReference type="ARBA" id="ARBA00023201"/>
    </source>
</evidence>
<accession>R7TVU8</accession>
<keyword evidence="3 12" id="KW-0894">Sodium channel</keyword>
<reference evidence="14" key="3">
    <citation type="submission" date="2015-06" db="UniProtKB">
        <authorList>
            <consortium name="EnsemblMetazoa"/>
        </authorList>
    </citation>
    <scope>IDENTIFICATION</scope>
</reference>